<dbReference type="InterPro" id="IPR008969">
    <property type="entry name" value="CarboxyPept-like_regulatory"/>
</dbReference>
<evidence type="ECO:0000313" key="10">
    <source>
        <dbReference type="EMBL" id="SHG42305.1"/>
    </source>
</evidence>
<dbReference type="SUPFAM" id="SSF56935">
    <property type="entry name" value="Porins"/>
    <property type="match status" value="1"/>
</dbReference>
<evidence type="ECO:0000256" key="1">
    <source>
        <dbReference type="ARBA" id="ARBA00004571"/>
    </source>
</evidence>
<dbReference type="RefSeq" id="WP_073235191.1">
    <property type="nucleotide sequence ID" value="NZ_FQUQ01000005.1"/>
</dbReference>
<dbReference type="Gene3D" id="2.40.170.20">
    <property type="entry name" value="TonB-dependent receptor, beta-barrel domain"/>
    <property type="match status" value="1"/>
</dbReference>
<dbReference type="InterPro" id="IPR023997">
    <property type="entry name" value="TonB-dep_OMP_SusC/RagA_CS"/>
</dbReference>
<feature type="signal peptide" evidence="8">
    <location>
        <begin position="1"/>
        <end position="21"/>
    </location>
</feature>
<evidence type="ECO:0000256" key="7">
    <source>
        <dbReference type="PROSITE-ProRule" id="PRU01360"/>
    </source>
</evidence>
<protein>
    <submittedName>
        <fullName evidence="10">TonB-linked outer membrane protein, SusC/RagA family</fullName>
    </submittedName>
</protein>
<sequence>MQKTILTIAMAMLCLNFSLKAQEPTKQKLLKIPLIKGRILDEKGESLPGASVKVKNTKVAVVTSNDGSFTLNNLSSGSVIEVSFIGYEPKELSIKEGDESIIVFLKPTQQQLNEVAISTGYQVLPKERSTGSFDQIDNELFNRSTGTGVLDRLDGVASSTIFDRRDPRLTGKAFIAVRGLSTLNTLPGPLIILDNFPYEGKMENLNPNDVENITILKDAAAASIWGAKAGNGVIVITTKKGKKEQALKLTINSNLSLINKPDLYYYNQISSSDYIDVEKYLFDQGFYDAQIKATVRPPLLTPVVKVLAKLRANEISETAAGQMIGAYRSEDVRRDYTNYVYREGTQQQYALNLSGGGKEVAYYFSAGYDKNLNNLSVSANDRLNLRSSATFYPLKGLEIETGLLYTFSNSATNTTESPIGFNTMLFGSKSLYPYARLADDAGNPLAIERGFRKEYMDKLLPGKLLDWSYKPLEDMKMNSFTSKAKDLLVNLGLKYKLTPVLSAELRYMYEHTGTENLNWQGANSYLTRFTINSYTQKDGSRPIPLGDIINPQNQVFTATGLRGQVNLNKVWKGVHELSAIGGAEIREDKTTFRYYKIFGYNAEFLNVSDIDFTGQYANVFGYGTAKIPNSSGIEILNNRYVSLYANAAYSYDSRYIFSASVRKDAANLFGLKSNKKGVPLWSAGLAWNINKESFYNLEWLPYLKMRLTYGYSGNISGAPSAKAIIAYQGDNYVTGLPFGTNSNAPNPSLRWEKTAMLNLGLDFANRNNRISGSLEYYDKRSSDLYSYSSLDQTTGFAGLLINSANMNGRGIDLSLNTKNLTAGRFSWDTRFLFNYNQNRVAKYLFEESNISNYINSGLAPNPIQGKHAYALFSYKFAGLDPATGDPMGYVNGVASKDYATIRSPKSINDLEYHGSAIPVYFGTLINTFSYRNFSVSFNIGYQFGYYFRREALNYASLFNAGKGAGDFSKRWQKPGDEKITNVPSMIYPLNRSREDFYAASSALVEKGDHIRLNDITAGYLLNNKGKYFKQIRLYANLSNVGVLWSANKVGIDPLLLATQSTLIRPSLTKAFGFTASF</sequence>
<dbReference type="Gene3D" id="2.60.40.1120">
    <property type="entry name" value="Carboxypeptidase-like, regulatory domain"/>
    <property type="match status" value="1"/>
</dbReference>
<dbReference type="Pfam" id="PF13715">
    <property type="entry name" value="CarbopepD_reg_2"/>
    <property type="match status" value="1"/>
</dbReference>
<keyword evidence="5 7" id="KW-0472">Membrane</keyword>
<organism evidence="10 11">
    <name type="scientific">Pedobacter caeni</name>
    <dbReference type="NCBI Taxonomy" id="288992"/>
    <lineage>
        <taxon>Bacteria</taxon>
        <taxon>Pseudomonadati</taxon>
        <taxon>Bacteroidota</taxon>
        <taxon>Sphingobacteriia</taxon>
        <taxon>Sphingobacteriales</taxon>
        <taxon>Sphingobacteriaceae</taxon>
        <taxon>Pedobacter</taxon>
    </lineage>
</organism>
<proteinExistence type="inferred from homology"/>
<dbReference type="InterPro" id="IPR036942">
    <property type="entry name" value="Beta-barrel_TonB_sf"/>
</dbReference>
<keyword evidence="2 7" id="KW-0813">Transport</keyword>
<evidence type="ECO:0000256" key="6">
    <source>
        <dbReference type="ARBA" id="ARBA00023237"/>
    </source>
</evidence>
<dbReference type="Pfam" id="PF07715">
    <property type="entry name" value="Plug"/>
    <property type="match status" value="1"/>
</dbReference>
<keyword evidence="3 7" id="KW-1134">Transmembrane beta strand</keyword>
<comment type="subcellular location">
    <subcellularLocation>
        <location evidence="1 7">Cell outer membrane</location>
        <topology evidence="1 7">Multi-pass membrane protein</topology>
    </subcellularLocation>
</comment>
<dbReference type="OrthoDB" id="9768177at2"/>
<evidence type="ECO:0000256" key="5">
    <source>
        <dbReference type="ARBA" id="ARBA00023136"/>
    </source>
</evidence>
<dbReference type="GO" id="GO:0009279">
    <property type="term" value="C:cell outer membrane"/>
    <property type="evidence" value="ECO:0007669"/>
    <property type="project" value="UniProtKB-SubCell"/>
</dbReference>
<dbReference type="InterPro" id="IPR039426">
    <property type="entry name" value="TonB-dep_rcpt-like"/>
</dbReference>
<evidence type="ECO:0000313" key="11">
    <source>
        <dbReference type="Proteomes" id="UP000184287"/>
    </source>
</evidence>
<dbReference type="EMBL" id="FQUQ01000005">
    <property type="protein sequence ID" value="SHG42305.1"/>
    <property type="molecule type" value="Genomic_DNA"/>
</dbReference>
<dbReference type="InterPro" id="IPR023996">
    <property type="entry name" value="TonB-dep_OMP_SusC/RagA"/>
</dbReference>
<dbReference type="PROSITE" id="PS52016">
    <property type="entry name" value="TONB_DEPENDENT_REC_3"/>
    <property type="match status" value="1"/>
</dbReference>
<dbReference type="SUPFAM" id="SSF49464">
    <property type="entry name" value="Carboxypeptidase regulatory domain-like"/>
    <property type="match status" value="1"/>
</dbReference>
<reference evidence="11" key="1">
    <citation type="submission" date="2016-11" db="EMBL/GenBank/DDBJ databases">
        <authorList>
            <person name="Varghese N."/>
            <person name="Submissions S."/>
        </authorList>
    </citation>
    <scope>NUCLEOTIDE SEQUENCE [LARGE SCALE GENOMIC DNA]</scope>
    <source>
        <strain evidence="11">DSM 16990</strain>
    </source>
</reference>
<accession>A0A1M5JPG6</accession>
<feature type="chain" id="PRO_5012206275" evidence="8">
    <location>
        <begin position="22"/>
        <end position="1077"/>
    </location>
</feature>
<keyword evidence="6 7" id="KW-0998">Cell outer membrane</keyword>
<evidence type="ECO:0000256" key="4">
    <source>
        <dbReference type="ARBA" id="ARBA00022692"/>
    </source>
</evidence>
<dbReference type="InterPro" id="IPR012910">
    <property type="entry name" value="Plug_dom"/>
</dbReference>
<evidence type="ECO:0000256" key="3">
    <source>
        <dbReference type="ARBA" id="ARBA00022452"/>
    </source>
</evidence>
<keyword evidence="4 7" id="KW-0812">Transmembrane</keyword>
<feature type="domain" description="TonB-dependent receptor plug" evidence="9">
    <location>
        <begin position="126"/>
        <end position="233"/>
    </location>
</feature>
<keyword evidence="11" id="KW-1185">Reference proteome</keyword>
<name>A0A1M5JPG6_9SPHI</name>
<gene>
    <name evidence="10" type="ORF">SAMN04488522_105452</name>
</gene>
<dbReference type="InterPro" id="IPR037066">
    <property type="entry name" value="Plug_dom_sf"/>
</dbReference>
<evidence type="ECO:0000259" key="9">
    <source>
        <dbReference type="Pfam" id="PF07715"/>
    </source>
</evidence>
<dbReference type="Proteomes" id="UP000184287">
    <property type="component" value="Unassembled WGS sequence"/>
</dbReference>
<keyword evidence="8" id="KW-0732">Signal</keyword>
<dbReference type="AlphaFoldDB" id="A0A1M5JPG6"/>
<dbReference type="Gene3D" id="2.170.130.10">
    <property type="entry name" value="TonB-dependent receptor, plug domain"/>
    <property type="match status" value="1"/>
</dbReference>
<dbReference type="NCBIfam" id="TIGR04056">
    <property type="entry name" value="OMP_RagA_SusC"/>
    <property type="match status" value="1"/>
</dbReference>
<evidence type="ECO:0000256" key="2">
    <source>
        <dbReference type="ARBA" id="ARBA00022448"/>
    </source>
</evidence>
<dbReference type="STRING" id="288992.SAMN04488522_105452"/>
<comment type="similarity">
    <text evidence="7">Belongs to the TonB-dependent receptor family.</text>
</comment>
<evidence type="ECO:0000256" key="8">
    <source>
        <dbReference type="SAM" id="SignalP"/>
    </source>
</evidence>
<dbReference type="NCBIfam" id="TIGR04057">
    <property type="entry name" value="SusC_RagA_signa"/>
    <property type="match status" value="1"/>
</dbReference>